<sequence>MSSSQQNKKKKPTAEAIADEERQYAHSPISKEELHDKYPNRPTTMEKHYHSMNCSSPSSTPSKRTRRKKPGPSMARKKAGPHGPSNLSPHEERRSIIVRFMSRWRSQVGDDFFPALRLIIPEKDRDRAMYGLKEALVAKLIIKVLNLSKDSDDGYNLINWKLPARGPPSANSGDFPGRCYEVLSKRPMRQKVGDMSIGEVNELLDRLALAQKEENQLPIFREFYQRMNAEELLWLLWHPDGEALFNISSSLRRVCWELTDPAVTLEDDETGVELMSCFQPQLAQFMPNSFQKLVDKMCPQGPGIKDQEFWIEEKLDGERIQMHMEESDDAPGGYRFSWWSRKGKDYTYLYGNSFGDDNSALTRHMKMAFDPRVSSIILDGEMITWDPITNKIVAFGTLKTAAISGKNDPFSDTAARPVFKVFDCLYLNGVNIIKYTLKDRRNVLESSVCNVEGRIEKHAFKPAKSASEIDPALRKIVAEGAEGLVLKNPGSMYRLNSRNDDWMKVKPEYMTGFGESLDCIIIGGYYGSGHRGGNLSSFLCGLRVDDKQIRVGANPMKCFSFFKVGGGFNADDYAAIRHQTEGKWIKWDAKFPPTEFIELAGSHQERERPDVWIKPEDSVVVEVKAASVGVSDSFRTNFTLRFPRFKRLRPDKDWKSALSIEEFMELKAKVEGEGDDEFEVDKKKRDSHRVKRQKIIAGTADDGKSAYAGPHTDVFEGMKFCVLSEMIHPVKKSKVGIETIIKNNGGQISQSPNGKEDIVIIADKRVIKAASLIKIGKTSIVRPIWVLDAVEQMEKDAKLGGPRYVLPFEKDRYMLYITEADEEEIEGNTDQYGDSYARDVKSDELRKIFETMGDIEHDDEETEFDADALLAELEENGKGLGLDKMKSWMFRGCKGVFVVGEKIHDDLRLEMNHFEFGRGVALEMEDLKIEADKGGVTHIIFADDMEGKARDIRKESGRSGSKPHLVSWRWIRDAWEKGEGKLDEKEYLIKG</sequence>
<keyword evidence="9 16" id="KW-0067">ATP-binding</keyword>
<evidence type="ECO:0000256" key="8">
    <source>
        <dbReference type="ARBA" id="ARBA00022763"/>
    </source>
</evidence>
<dbReference type="FunFam" id="2.40.50.140:FF:000234">
    <property type="entry name" value="DNA ligase"/>
    <property type="match status" value="1"/>
</dbReference>
<dbReference type="FunFam" id="3.30.470.30:FF:000013">
    <property type="entry name" value="DNA ligase"/>
    <property type="match status" value="1"/>
</dbReference>
<keyword evidence="5" id="KW-0479">Metal-binding</keyword>
<keyword evidence="4 16" id="KW-0436">Ligase</keyword>
<evidence type="ECO:0000256" key="3">
    <source>
        <dbReference type="ARBA" id="ARBA00007572"/>
    </source>
</evidence>
<keyword evidence="22" id="KW-1185">Reference proteome</keyword>
<proteinExistence type="inferred from homology"/>
<dbReference type="InterPro" id="IPR044125">
    <property type="entry name" value="Adenylation_DNA_ligase_IV"/>
</dbReference>
<feature type="region of interest" description="Disordered" evidence="18">
    <location>
        <begin position="1"/>
        <end position="91"/>
    </location>
</feature>
<dbReference type="OrthoDB" id="151490at2759"/>
<dbReference type="PANTHER" id="PTHR45997:SF1">
    <property type="entry name" value="DNA LIGASE 4"/>
    <property type="match status" value="1"/>
</dbReference>
<dbReference type="GO" id="GO:0032807">
    <property type="term" value="C:DNA ligase IV complex"/>
    <property type="evidence" value="ECO:0007669"/>
    <property type="project" value="TreeGrafter"/>
</dbReference>
<feature type="domain" description="ATP-dependent DNA ligase family profile" evidence="19">
    <location>
        <begin position="410"/>
        <end position="544"/>
    </location>
</feature>
<comment type="function">
    <text evidence="15">DNA ligase involved in DNA non-homologous end joining (NHEJ); required for double-strand break (DSB) repair.</text>
</comment>
<evidence type="ECO:0000256" key="12">
    <source>
        <dbReference type="ARBA" id="ARBA00023204"/>
    </source>
</evidence>
<dbReference type="CDD" id="cd07968">
    <property type="entry name" value="OBF_DNA_ligase_IV"/>
    <property type="match status" value="1"/>
</dbReference>
<dbReference type="SMART" id="SM00292">
    <property type="entry name" value="BRCT"/>
    <property type="match status" value="1"/>
</dbReference>
<dbReference type="InterPro" id="IPR016059">
    <property type="entry name" value="DNA_ligase_ATP-dep_CS"/>
</dbReference>
<evidence type="ECO:0000256" key="5">
    <source>
        <dbReference type="ARBA" id="ARBA00022723"/>
    </source>
</evidence>
<feature type="compositionally biased region" description="Basic and acidic residues" evidence="18">
    <location>
        <begin position="19"/>
        <end position="49"/>
    </location>
</feature>
<protein>
    <recommendedName>
        <fullName evidence="16">DNA ligase</fullName>
        <ecNumber evidence="16">6.5.1.1</ecNumber>
    </recommendedName>
</protein>
<dbReference type="GO" id="GO:0046872">
    <property type="term" value="F:metal ion binding"/>
    <property type="evidence" value="ECO:0007669"/>
    <property type="project" value="UniProtKB-KW"/>
</dbReference>
<dbReference type="Gene3D" id="3.30.470.30">
    <property type="entry name" value="DNA ligase/mRNA capping enzyme"/>
    <property type="match status" value="1"/>
</dbReference>
<dbReference type="CDD" id="cd17722">
    <property type="entry name" value="BRCT_DNA_ligase_IV_rpt1"/>
    <property type="match status" value="1"/>
</dbReference>
<keyword evidence="11 16" id="KW-0233">DNA recombination</keyword>
<dbReference type="InterPro" id="IPR012308">
    <property type="entry name" value="DNA_ligase_ATP-dep_N"/>
</dbReference>
<keyword evidence="13" id="KW-0539">Nucleus</keyword>
<keyword evidence="7 16" id="KW-0547">Nucleotide-binding</keyword>
<name>A0A395J8L4_9HELO</name>
<dbReference type="GO" id="GO:0006297">
    <property type="term" value="P:nucleotide-excision repair, DNA gap filling"/>
    <property type="evidence" value="ECO:0007669"/>
    <property type="project" value="TreeGrafter"/>
</dbReference>
<dbReference type="InterPro" id="IPR012340">
    <property type="entry name" value="NA-bd_OB-fold"/>
</dbReference>
<dbReference type="InterPro" id="IPR001357">
    <property type="entry name" value="BRCT_dom"/>
</dbReference>
<organism evidence="21 22">
    <name type="scientific">Monilinia fructigena</name>
    <dbReference type="NCBI Taxonomy" id="38457"/>
    <lineage>
        <taxon>Eukaryota</taxon>
        <taxon>Fungi</taxon>
        <taxon>Dikarya</taxon>
        <taxon>Ascomycota</taxon>
        <taxon>Pezizomycotina</taxon>
        <taxon>Leotiomycetes</taxon>
        <taxon>Helotiales</taxon>
        <taxon>Sclerotiniaceae</taxon>
        <taxon>Monilinia</taxon>
    </lineage>
</organism>
<feature type="compositionally biased region" description="Basic residues" evidence="18">
    <location>
        <begin position="63"/>
        <end position="80"/>
    </location>
</feature>
<evidence type="ECO:0000256" key="14">
    <source>
        <dbReference type="ARBA" id="ARBA00034003"/>
    </source>
</evidence>
<dbReference type="SUPFAM" id="SSF52113">
    <property type="entry name" value="BRCT domain"/>
    <property type="match status" value="2"/>
</dbReference>
<comment type="caution">
    <text evidence="21">The sequence shown here is derived from an EMBL/GenBank/DDBJ whole genome shotgun (WGS) entry which is preliminary data.</text>
</comment>
<dbReference type="Proteomes" id="UP000249056">
    <property type="component" value="Unassembled WGS sequence"/>
</dbReference>
<dbReference type="Pfam" id="PF04679">
    <property type="entry name" value="DNA_ligase_A_C"/>
    <property type="match status" value="1"/>
</dbReference>
<evidence type="ECO:0000256" key="17">
    <source>
        <dbReference type="RuleBase" id="RU004196"/>
    </source>
</evidence>
<comment type="subcellular location">
    <subcellularLocation>
        <location evidence="2">Nucleus</location>
    </subcellularLocation>
</comment>
<feature type="domain" description="BRCT" evidence="20">
    <location>
        <begin position="710"/>
        <end position="792"/>
    </location>
</feature>
<dbReference type="Gene3D" id="1.10.3260.10">
    <property type="entry name" value="DNA ligase, ATP-dependent, N-terminal domain"/>
    <property type="match status" value="1"/>
</dbReference>
<dbReference type="Pfam" id="PF00533">
    <property type="entry name" value="BRCT"/>
    <property type="match status" value="1"/>
</dbReference>
<evidence type="ECO:0000313" key="22">
    <source>
        <dbReference type="Proteomes" id="UP000249056"/>
    </source>
</evidence>
<dbReference type="InterPro" id="IPR036420">
    <property type="entry name" value="BRCT_dom_sf"/>
</dbReference>
<keyword evidence="6" id="KW-0677">Repeat</keyword>
<evidence type="ECO:0000256" key="1">
    <source>
        <dbReference type="ARBA" id="ARBA00001946"/>
    </source>
</evidence>
<dbReference type="PROSITE" id="PS00697">
    <property type="entry name" value="DNA_LIGASE_A1"/>
    <property type="match status" value="1"/>
</dbReference>
<accession>A0A395J8L4</accession>
<dbReference type="InterPro" id="IPR012309">
    <property type="entry name" value="DNA_ligase_ATP-dep_C"/>
</dbReference>
<dbReference type="Pfam" id="PF04675">
    <property type="entry name" value="DNA_ligase_A_N"/>
    <property type="match status" value="1"/>
</dbReference>
<dbReference type="CDD" id="cd07903">
    <property type="entry name" value="Adenylation_DNA_ligase_IV"/>
    <property type="match status" value="1"/>
</dbReference>
<evidence type="ECO:0000256" key="4">
    <source>
        <dbReference type="ARBA" id="ARBA00022598"/>
    </source>
</evidence>
<dbReference type="SUPFAM" id="SSF56091">
    <property type="entry name" value="DNA ligase/mRNA capping enzyme, catalytic domain"/>
    <property type="match status" value="1"/>
</dbReference>
<dbReference type="GO" id="GO:0005524">
    <property type="term" value="F:ATP binding"/>
    <property type="evidence" value="ECO:0007669"/>
    <property type="project" value="UniProtKB-KW"/>
</dbReference>
<dbReference type="Gene3D" id="3.40.50.10190">
    <property type="entry name" value="BRCT domain"/>
    <property type="match status" value="2"/>
</dbReference>
<dbReference type="NCBIfam" id="TIGR00574">
    <property type="entry name" value="dnl1"/>
    <property type="match status" value="1"/>
</dbReference>
<evidence type="ECO:0000256" key="13">
    <source>
        <dbReference type="ARBA" id="ARBA00023242"/>
    </source>
</evidence>
<dbReference type="AlphaFoldDB" id="A0A395J8L4"/>
<comment type="catalytic activity">
    <reaction evidence="14 16">
        <text>ATP + (deoxyribonucleotide)n-3'-hydroxyl + 5'-phospho-(deoxyribonucleotide)m = (deoxyribonucleotide)n+m + AMP + diphosphate.</text>
        <dbReference type="EC" id="6.5.1.1"/>
    </reaction>
</comment>
<dbReference type="GO" id="GO:0003677">
    <property type="term" value="F:DNA binding"/>
    <property type="evidence" value="ECO:0007669"/>
    <property type="project" value="InterPro"/>
</dbReference>
<dbReference type="EMBL" id="QKRW01000001">
    <property type="protein sequence ID" value="RAL68468.1"/>
    <property type="molecule type" value="Genomic_DNA"/>
</dbReference>
<evidence type="ECO:0000313" key="21">
    <source>
        <dbReference type="EMBL" id="RAL68468.1"/>
    </source>
</evidence>
<evidence type="ECO:0000256" key="16">
    <source>
        <dbReference type="RuleBase" id="RU000617"/>
    </source>
</evidence>
<dbReference type="InterPro" id="IPR036599">
    <property type="entry name" value="DNA_ligase_N_sf"/>
</dbReference>
<dbReference type="PANTHER" id="PTHR45997">
    <property type="entry name" value="DNA LIGASE 4"/>
    <property type="match status" value="1"/>
</dbReference>
<evidence type="ECO:0000256" key="10">
    <source>
        <dbReference type="ARBA" id="ARBA00022842"/>
    </source>
</evidence>
<evidence type="ECO:0000256" key="2">
    <source>
        <dbReference type="ARBA" id="ARBA00004123"/>
    </source>
</evidence>
<dbReference type="InterPro" id="IPR000977">
    <property type="entry name" value="DNA_ligase_ATP-dep"/>
</dbReference>
<keyword evidence="8 16" id="KW-0227">DNA damage</keyword>
<reference evidence="21 22" key="1">
    <citation type="submission" date="2018-06" db="EMBL/GenBank/DDBJ databases">
        <title>Genome Sequence of the Brown Rot Fungal Pathogen Monilinia fructigena.</title>
        <authorList>
            <person name="Landi L."/>
            <person name="De Miccolis Angelini R.M."/>
            <person name="Pollastro S."/>
            <person name="Abate D."/>
            <person name="Faretra F."/>
            <person name="Romanazzi G."/>
        </authorList>
    </citation>
    <scope>NUCLEOTIDE SEQUENCE [LARGE SCALE GENOMIC DNA]</scope>
    <source>
        <strain evidence="21 22">Mfrg269</strain>
    </source>
</reference>
<evidence type="ECO:0000256" key="9">
    <source>
        <dbReference type="ARBA" id="ARBA00022840"/>
    </source>
</evidence>
<comment type="similarity">
    <text evidence="3 17">Belongs to the ATP-dependent DNA ligase family.</text>
</comment>
<evidence type="ECO:0000256" key="15">
    <source>
        <dbReference type="ARBA" id="ARBA00043870"/>
    </source>
</evidence>
<dbReference type="GO" id="GO:0003910">
    <property type="term" value="F:DNA ligase (ATP) activity"/>
    <property type="evidence" value="ECO:0007669"/>
    <property type="project" value="UniProtKB-EC"/>
</dbReference>
<dbReference type="InterPro" id="IPR012310">
    <property type="entry name" value="DNA_ligase_ATP-dep_cent"/>
</dbReference>
<evidence type="ECO:0000256" key="7">
    <source>
        <dbReference type="ARBA" id="ARBA00022741"/>
    </source>
</evidence>
<dbReference type="EC" id="6.5.1.1" evidence="16"/>
<evidence type="ECO:0000256" key="11">
    <source>
        <dbReference type="ARBA" id="ARBA00023172"/>
    </source>
</evidence>
<evidence type="ECO:0000256" key="6">
    <source>
        <dbReference type="ARBA" id="ARBA00022737"/>
    </source>
</evidence>
<dbReference type="GO" id="GO:0006303">
    <property type="term" value="P:double-strand break repair via nonhomologous end joining"/>
    <property type="evidence" value="ECO:0007669"/>
    <property type="project" value="TreeGrafter"/>
</dbReference>
<comment type="cofactor">
    <cofactor evidence="1">
        <name>Mg(2+)</name>
        <dbReference type="ChEBI" id="CHEBI:18420"/>
    </cofactor>
</comment>
<dbReference type="PROSITE" id="PS50160">
    <property type="entry name" value="DNA_LIGASE_A3"/>
    <property type="match status" value="1"/>
</dbReference>
<dbReference type="Pfam" id="PF01068">
    <property type="entry name" value="DNA_ligase_A_M"/>
    <property type="match status" value="1"/>
</dbReference>
<dbReference type="GO" id="GO:0071897">
    <property type="term" value="P:DNA biosynthetic process"/>
    <property type="evidence" value="ECO:0007669"/>
    <property type="project" value="InterPro"/>
</dbReference>
<evidence type="ECO:0000259" key="19">
    <source>
        <dbReference type="PROSITE" id="PS50160"/>
    </source>
</evidence>
<dbReference type="GO" id="GO:0006310">
    <property type="term" value="P:DNA recombination"/>
    <property type="evidence" value="ECO:0007669"/>
    <property type="project" value="UniProtKB-KW"/>
</dbReference>
<dbReference type="SUPFAM" id="SSF50249">
    <property type="entry name" value="Nucleic acid-binding proteins"/>
    <property type="match status" value="1"/>
</dbReference>
<dbReference type="Gene3D" id="2.40.50.140">
    <property type="entry name" value="Nucleic acid-binding proteins"/>
    <property type="match status" value="1"/>
</dbReference>
<evidence type="ECO:0000256" key="18">
    <source>
        <dbReference type="SAM" id="MobiDB-lite"/>
    </source>
</evidence>
<dbReference type="PROSITE" id="PS50172">
    <property type="entry name" value="BRCT"/>
    <property type="match status" value="1"/>
</dbReference>
<keyword evidence="10" id="KW-0460">Magnesium</keyword>
<dbReference type="InterPro" id="IPR029710">
    <property type="entry name" value="LIG4"/>
</dbReference>
<keyword evidence="12 16" id="KW-0234">DNA repair</keyword>
<evidence type="ECO:0000259" key="20">
    <source>
        <dbReference type="PROSITE" id="PS50172"/>
    </source>
</evidence>
<gene>
    <name evidence="21" type="ORF">DID88_007196</name>
</gene>